<feature type="transmembrane region" description="Helical" evidence="1">
    <location>
        <begin position="52"/>
        <end position="69"/>
    </location>
</feature>
<protein>
    <submittedName>
        <fullName evidence="2">Uncharacterized protein</fullName>
    </submittedName>
</protein>
<dbReference type="NCBIfam" id="NF033675">
    <property type="entry name" value="NTTRR-F1"/>
    <property type="match status" value="1"/>
</dbReference>
<accession>A0A075R619</accession>
<dbReference type="eggNOG" id="COG2931">
    <property type="taxonomic scope" value="Bacteria"/>
</dbReference>
<dbReference type="AlphaFoldDB" id="A0A075R619"/>
<keyword evidence="1" id="KW-0812">Transmembrane</keyword>
<reference evidence="2 3" key="1">
    <citation type="journal article" date="2011" name="J. Bacteriol.">
        <title>Genome sequence of Brevibacillus laterosporus LMG 15441, a pathogen of invertebrates.</title>
        <authorList>
            <person name="Djukic M."/>
            <person name="Poehlein A."/>
            <person name="Thurmer A."/>
            <person name="Daniel R."/>
        </authorList>
    </citation>
    <scope>NUCLEOTIDE SEQUENCE [LARGE SCALE GENOMIC DNA]</scope>
    <source>
        <strain evidence="2 3">LMG 15441</strain>
    </source>
</reference>
<dbReference type="KEGG" id="blr:BRLA_c006920"/>
<evidence type="ECO:0000313" key="2">
    <source>
        <dbReference type="EMBL" id="AIG25050.1"/>
    </source>
</evidence>
<dbReference type="STRING" id="1042163.BRLA_c006920"/>
<sequence length="223" mass="24452">MRYYFYDINLILYNLLHNFCASSDNNNLFHSKYVFLSDGTCPFKNRKSPYNAIAPIIFIMKVVIYMSFINRIVNGDFETGTLTPWGSSNVSITNLHSHTGNFSAQLLGGTTSSLLTQLVPVVPGESFEFFLSIAKTGGLPSPQVDITIIYLNIVALPVSIGLSTPIPFDHLPDNTNNKNWTTIYETTSIVPLTAIDAVVLINNVPSPATADIVVDSIALLQTS</sequence>
<evidence type="ECO:0000313" key="3">
    <source>
        <dbReference type="Proteomes" id="UP000005850"/>
    </source>
</evidence>
<keyword evidence="1" id="KW-0472">Membrane</keyword>
<dbReference type="EMBL" id="CP007806">
    <property type="protein sequence ID" value="AIG25050.1"/>
    <property type="molecule type" value="Genomic_DNA"/>
</dbReference>
<keyword evidence="1" id="KW-1133">Transmembrane helix</keyword>
<keyword evidence="3" id="KW-1185">Reference proteome</keyword>
<gene>
    <name evidence="2" type="ORF">BRLA_c006920</name>
</gene>
<dbReference type="HOGENOM" id="CLU_1238261_0_0_9"/>
<organism evidence="2 3">
    <name type="scientific">Brevibacillus laterosporus LMG 15441</name>
    <dbReference type="NCBI Taxonomy" id="1042163"/>
    <lineage>
        <taxon>Bacteria</taxon>
        <taxon>Bacillati</taxon>
        <taxon>Bacillota</taxon>
        <taxon>Bacilli</taxon>
        <taxon>Bacillales</taxon>
        <taxon>Paenibacillaceae</taxon>
        <taxon>Brevibacillus</taxon>
    </lineage>
</organism>
<evidence type="ECO:0000256" key="1">
    <source>
        <dbReference type="SAM" id="Phobius"/>
    </source>
</evidence>
<dbReference type="Gene3D" id="2.60.120.260">
    <property type="entry name" value="Galactose-binding domain-like"/>
    <property type="match status" value="1"/>
</dbReference>
<dbReference type="InterPro" id="IPR008979">
    <property type="entry name" value="Galactose-bd-like_sf"/>
</dbReference>
<dbReference type="Proteomes" id="UP000005850">
    <property type="component" value="Chromosome"/>
</dbReference>
<dbReference type="SUPFAM" id="SSF49785">
    <property type="entry name" value="Galactose-binding domain-like"/>
    <property type="match status" value="1"/>
</dbReference>
<proteinExistence type="predicted"/>
<name>A0A075R619_BRELA</name>